<evidence type="ECO:0000313" key="2">
    <source>
        <dbReference type="EMBL" id="UNK46167.1"/>
    </source>
</evidence>
<accession>A0ABY3W778</accession>
<dbReference type="Gene3D" id="3.40.50.1110">
    <property type="entry name" value="SGNH hydrolase"/>
    <property type="match status" value="1"/>
</dbReference>
<dbReference type="RefSeq" id="WP_241914249.1">
    <property type="nucleotide sequence ID" value="NZ_CP093326.1"/>
</dbReference>
<dbReference type="InterPro" id="IPR013830">
    <property type="entry name" value="SGNH_hydro"/>
</dbReference>
<protein>
    <submittedName>
        <fullName evidence="2">SGNH/GDSL hydrolase family protein</fullName>
    </submittedName>
</protein>
<dbReference type="Proteomes" id="UP000829069">
    <property type="component" value="Chromosome"/>
</dbReference>
<name>A0ABY3W778_9MICC</name>
<dbReference type="EMBL" id="CP093326">
    <property type="protein sequence ID" value="UNK46167.1"/>
    <property type="molecule type" value="Genomic_DNA"/>
</dbReference>
<dbReference type="Pfam" id="PF13472">
    <property type="entry name" value="Lipase_GDSL_2"/>
    <property type="match status" value="1"/>
</dbReference>
<proteinExistence type="predicted"/>
<feature type="domain" description="SGNH hydrolase-type esterase" evidence="1">
    <location>
        <begin position="7"/>
        <end position="180"/>
    </location>
</feature>
<evidence type="ECO:0000259" key="1">
    <source>
        <dbReference type="Pfam" id="PF13472"/>
    </source>
</evidence>
<keyword evidence="3" id="KW-1185">Reference proteome</keyword>
<dbReference type="InterPro" id="IPR036514">
    <property type="entry name" value="SGNH_hydro_sf"/>
</dbReference>
<dbReference type="InterPro" id="IPR053140">
    <property type="entry name" value="GDSL_Rv0518-like"/>
</dbReference>
<dbReference type="PANTHER" id="PTHR43784">
    <property type="entry name" value="GDSL-LIKE LIPASE/ACYLHYDROLASE, PUTATIVE (AFU_ORTHOLOGUE AFUA_2G00820)-RELATED"/>
    <property type="match status" value="1"/>
</dbReference>
<evidence type="ECO:0000313" key="3">
    <source>
        <dbReference type="Proteomes" id="UP000829069"/>
    </source>
</evidence>
<keyword evidence="2" id="KW-0378">Hydrolase</keyword>
<sequence length="268" mass="30805">MGGLFVALGDSFTEGVGDYNPNFPNGVRGWADRVAKQLGKQDPDFRYANLAVRSKRLHQIIADQLEPAIAMEPTLVSFYAGGNDILEFKRSMPELMAEYESAIRQLSETGARLILFTGFEVMLPPVLEPMRRRNWAFNEAVRELSRRYDAVLVDHWAFDRYQDRRMWDTDRLHMSSLGHRYMAARVLEALGVDHTLRLKQPEPLVPAGWRQAVRRERDWLQEWVIPMFGRKFKGVTLGDNLPPRWPEPVRVSRGLKKLARQRSAASAG</sequence>
<dbReference type="SUPFAM" id="SSF52266">
    <property type="entry name" value="SGNH hydrolase"/>
    <property type="match status" value="1"/>
</dbReference>
<dbReference type="PANTHER" id="PTHR43784:SF2">
    <property type="entry name" value="GDSL-LIKE LIPASE_ACYLHYDROLASE, PUTATIVE (AFU_ORTHOLOGUE AFUA_2G00820)-RELATED"/>
    <property type="match status" value="1"/>
</dbReference>
<dbReference type="CDD" id="cd01832">
    <property type="entry name" value="SGNH_hydrolase_like_1"/>
    <property type="match status" value="1"/>
</dbReference>
<gene>
    <name evidence="2" type="ORF">MNQ99_02005</name>
</gene>
<organism evidence="2 3">
    <name type="scientific">Arthrobacter sulfonylureivorans</name>
    <dbReference type="NCBI Taxonomy" id="2486855"/>
    <lineage>
        <taxon>Bacteria</taxon>
        <taxon>Bacillati</taxon>
        <taxon>Actinomycetota</taxon>
        <taxon>Actinomycetes</taxon>
        <taxon>Micrococcales</taxon>
        <taxon>Micrococcaceae</taxon>
        <taxon>Arthrobacter</taxon>
    </lineage>
</organism>
<reference evidence="2 3" key="1">
    <citation type="submission" date="2022-03" db="EMBL/GenBank/DDBJ databases">
        <title>Isotopic signatures of nitrous oxide derived from detoxification processes.</title>
        <authorList>
            <person name="Behrendt U."/>
            <person name="Buchen C."/>
            <person name="Well R."/>
            <person name="Ulrich A."/>
            <person name="Rohe L."/>
            <person name="Kolb S."/>
            <person name="Schloter M."/>
            <person name="Horn M.A."/>
            <person name="Augustin J."/>
        </authorList>
    </citation>
    <scope>NUCLEOTIDE SEQUENCE [LARGE SCALE GENOMIC DNA]</scope>
    <source>
        <strain evidence="2 3">S4-C24</strain>
    </source>
</reference>
<dbReference type="GO" id="GO:0016787">
    <property type="term" value="F:hydrolase activity"/>
    <property type="evidence" value="ECO:0007669"/>
    <property type="project" value="UniProtKB-KW"/>
</dbReference>